<dbReference type="RefSeq" id="WP_338273149.1">
    <property type="nucleotide sequence ID" value="NZ_AP027266.1"/>
</dbReference>
<dbReference type="PANTHER" id="PTHR36504">
    <property type="entry name" value="LIPOPOLYSACCHARIDE EXPORT SYSTEM PROTEIN LPTA"/>
    <property type="match status" value="1"/>
</dbReference>
<keyword evidence="5" id="KW-1185">Reference proteome</keyword>
<feature type="signal peptide" evidence="2">
    <location>
        <begin position="1"/>
        <end position="19"/>
    </location>
</feature>
<dbReference type="KEGG" id="rmai:MACH21_32330"/>
<dbReference type="EMBL" id="AP027266">
    <property type="protein sequence ID" value="BDW87056.1"/>
    <property type="molecule type" value="Genomic_DNA"/>
</dbReference>
<feature type="chain" id="PRO_5041278836" evidence="2">
    <location>
        <begin position="20"/>
        <end position="165"/>
    </location>
</feature>
<reference evidence="4 5" key="1">
    <citation type="submission" date="2023-01" db="EMBL/GenBank/DDBJ databases">
        <title>Complete genome sequence of Roseicyclus marinus strain Dej080120_10.</title>
        <authorList>
            <person name="Ueki S."/>
            <person name="Maruyama F."/>
        </authorList>
    </citation>
    <scope>NUCLEOTIDE SEQUENCE [LARGE SCALE GENOMIC DNA]</scope>
    <source>
        <strain evidence="4 5">Dej080120_10</strain>
    </source>
</reference>
<sequence>MLPRLITRPALLAAFIALAAPAGAQVAVGFGGVPHDSSQPVEVTADTLRVNETTGNAIFEGNVIVVQGDLRMVARRIEVIYTVTDGNRQVEDVVATGGVLVTRGTDAAEGDEAIYEVQTAYLTMIGNVLVTQGPSTVAGDRMEVDMTTGIGTVDGRVRTVLEGGQ</sequence>
<accession>A0AA48HVV0</accession>
<dbReference type="InterPro" id="IPR005653">
    <property type="entry name" value="OstA-like_N"/>
</dbReference>
<evidence type="ECO:0000313" key="4">
    <source>
        <dbReference type="EMBL" id="BDW87056.1"/>
    </source>
</evidence>
<keyword evidence="1 2" id="KW-0732">Signal</keyword>
<name>A0AA48HVV0_9RHOB</name>
<evidence type="ECO:0000259" key="3">
    <source>
        <dbReference type="Pfam" id="PF03968"/>
    </source>
</evidence>
<dbReference type="GO" id="GO:0015920">
    <property type="term" value="P:lipopolysaccharide transport"/>
    <property type="evidence" value="ECO:0007669"/>
    <property type="project" value="TreeGrafter"/>
</dbReference>
<dbReference type="PANTHER" id="PTHR36504:SF1">
    <property type="entry name" value="LIPOPOLYSACCHARIDE EXPORT SYSTEM PROTEIN LPTA"/>
    <property type="match status" value="1"/>
</dbReference>
<dbReference type="AlphaFoldDB" id="A0AA48HVV0"/>
<dbReference type="GO" id="GO:0009279">
    <property type="term" value="C:cell outer membrane"/>
    <property type="evidence" value="ECO:0007669"/>
    <property type="project" value="TreeGrafter"/>
</dbReference>
<feature type="domain" description="Organic solvent tolerance-like N-terminal" evidence="3">
    <location>
        <begin position="42"/>
        <end position="149"/>
    </location>
</feature>
<organism evidence="4 5">
    <name type="scientific">Roseicyclus marinus</name>
    <dbReference type="NCBI Taxonomy" id="2161673"/>
    <lineage>
        <taxon>Bacteria</taxon>
        <taxon>Pseudomonadati</taxon>
        <taxon>Pseudomonadota</taxon>
        <taxon>Alphaproteobacteria</taxon>
        <taxon>Rhodobacterales</taxon>
        <taxon>Roseobacteraceae</taxon>
        <taxon>Roseicyclus</taxon>
    </lineage>
</organism>
<gene>
    <name evidence="4" type="ORF">MACH21_32330</name>
</gene>
<dbReference type="Gene3D" id="2.60.450.10">
    <property type="entry name" value="Lipopolysaccharide (LPS) transport protein A like domain"/>
    <property type="match status" value="1"/>
</dbReference>
<proteinExistence type="predicted"/>
<dbReference type="GO" id="GO:0017089">
    <property type="term" value="F:glycolipid transfer activity"/>
    <property type="evidence" value="ECO:0007669"/>
    <property type="project" value="TreeGrafter"/>
</dbReference>
<dbReference type="Pfam" id="PF03968">
    <property type="entry name" value="LptD_N"/>
    <property type="match status" value="1"/>
</dbReference>
<dbReference type="Proteomes" id="UP001337723">
    <property type="component" value="Chromosome"/>
</dbReference>
<dbReference type="GO" id="GO:0030288">
    <property type="term" value="C:outer membrane-bounded periplasmic space"/>
    <property type="evidence" value="ECO:0007669"/>
    <property type="project" value="TreeGrafter"/>
</dbReference>
<evidence type="ECO:0000256" key="2">
    <source>
        <dbReference type="SAM" id="SignalP"/>
    </source>
</evidence>
<protein>
    <submittedName>
        <fullName evidence="4">Organic solvent tolerance protein OstA</fullName>
    </submittedName>
</protein>
<evidence type="ECO:0000256" key="1">
    <source>
        <dbReference type="ARBA" id="ARBA00022729"/>
    </source>
</evidence>
<evidence type="ECO:0000313" key="5">
    <source>
        <dbReference type="Proteomes" id="UP001337723"/>
    </source>
</evidence>
<dbReference type="InterPro" id="IPR052037">
    <property type="entry name" value="LPS_export_LptA"/>
</dbReference>